<evidence type="ECO:0000256" key="1">
    <source>
        <dbReference type="SAM" id="SignalP"/>
    </source>
</evidence>
<gene>
    <name evidence="2" type="ORF">Fcan01_14022</name>
</gene>
<keyword evidence="1" id="KW-0732">Signal</keyword>
<dbReference type="Gene3D" id="1.10.238.20">
    <property type="entry name" value="Pheromone/general odorant binding protein domain"/>
    <property type="match status" value="1"/>
</dbReference>
<dbReference type="InterPro" id="IPR036728">
    <property type="entry name" value="PBP_GOBP_sf"/>
</dbReference>
<evidence type="ECO:0000313" key="2">
    <source>
        <dbReference type="EMBL" id="OXA50564.1"/>
    </source>
</evidence>
<dbReference type="GO" id="GO:0005549">
    <property type="term" value="F:odorant binding"/>
    <property type="evidence" value="ECO:0007669"/>
    <property type="project" value="InterPro"/>
</dbReference>
<feature type="signal peptide" evidence="1">
    <location>
        <begin position="1"/>
        <end position="26"/>
    </location>
</feature>
<proteinExistence type="predicted"/>
<protein>
    <submittedName>
        <fullName evidence="2">General odorant-binding protein 19d</fullName>
    </submittedName>
</protein>
<name>A0A226E0L2_FOLCA</name>
<dbReference type="InterPro" id="IPR006170">
    <property type="entry name" value="PBP/GOBP"/>
</dbReference>
<sequence length="167" mass="18590">MSASTKLSLFPILLVILSISITRTKGVKLGKLDCSENDGLKPDSDLLNLIVSKCQPKQGQPEKMIAACLMKCLMKQQKAVDKKGKLKHDKALGVVEIFPEKFKANITSKFEQCCTDNNDKLKKEPNGCESWLPFSECFYDFAKSLCPSEKERKRLASTTPSSDTTTH</sequence>
<reference evidence="2 3" key="1">
    <citation type="submission" date="2015-12" db="EMBL/GenBank/DDBJ databases">
        <title>The genome of Folsomia candida.</title>
        <authorList>
            <person name="Faddeeva A."/>
            <person name="Derks M.F."/>
            <person name="Anvar Y."/>
            <person name="Smit S."/>
            <person name="Van Straalen N."/>
            <person name="Roelofs D."/>
        </authorList>
    </citation>
    <scope>NUCLEOTIDE SEQUENCE [LARGE SCALE GENOMIC DNA]</scope>
    <source>
        <strain evidence="2 3">VU population</strain>
        <tissue evidence="2">Whole body</tissue>
    </source>
</reference>
<feature type="chain" id="PRO_5012172124" evidence="1">
    <location>
        <begin position="27"/>
        <end position="167"/>
    </location>
</feature>
<evidence type="ECO:0000313" key="3">
    <source>
        <dbReference type="Proteomes" id="UP000198287"/>
    </source>
</evidence>
<accession>A0A226E0L2</accession>
<dbReference type="SUPFAM" id="SSF47565">
    <property type="entry name" value="Insect pheromone/odorant-binding proteins"/>
    <property type="match status" value="1"/>
</dbReference>
<dbReference type="Pfam" id="PF01395">
    <property type="entry name" value="PBP_GOBP"/>
    <property type="match status" value="1"/>
</dbReference>
<keyword evidence="3" id="KW-1185">Reference proteome</keyword>
<organism evidence="2 3">
    <name type="scientific">Folsomia candida</name>
    <name type="common">Springtail</name>
    <dbReference type="NCBI Taxonomy" id="158441"/>
    <lineage>
        <taxon>Eukaryota</taxon>
        <taxon>Metazoa</taxon>
        <taxon>Ecdysozoa</taxon>
        <taxon>Arthropoda</taxon>
        <taxon>Hexapoda</taxon>
        <taxon>Collembola</taxon>
        <taxon>Entomobryomorpha</taxon>
        <taxon>Isotomoidea</taxon>
        <taxon>Isotomidae</taxon>
        <taxon>Proisotominae</taxon>
        <taxon>Folsomia</taxon>
    </lineage>
</organism>
<dbReference type="Proteomes" id="UP000198287">
    <property type="component" value="Unassembled WGS sequence"/>
</dbReference>
<comment type="caution">
    <text evidence="2">The sequence shown here is derived from an EMBL/GenBank/DDBJ whole genome shotgun (WGS) entry which is preliminary data.</text>
</comment>
<dbReference type="AlphaFoldDB" id="A0A226E0L2"/>
<dbReference type="EMBL" id="LNIX01000008">
    <property type="protein sequence ID" value="OXA50564.1"/>
    <property type="molecule type" value="Genomic_DNA"/>
</dbReference>